<name>A0A3B0XIV9_9ZZZZ</name>
<reference evidence="1" key="1">
    <citation type="submission" date="2018-06" db="EMBL/GenBank/DDBJ databases">
        <authorList>
            <person name="Zhirakovskaya E."/>
        </authorList>
    </citation>
    <scope>NUCLEOTIDE SEQUENCE</scope>
</reference>
<dbReference type="EMBL" id="UOFI01000120">
    <property type="protein sequence ID" value="VAW68278.1"/>
    <property type="molecule type" value="Genomic_DNA"/>
</dbReference>
<evidence type="ECO:0000313" key="1">
    <source>
        <dbReference type="EMBL" id="VAW68278.1"/>
    </source>
</evidence>
<dbReference type="AlphaFoldDB" id="A0A3B0XIV9"/>
<proteinExistence type="predicted"/>
<gene>
    <name evidence="1" type="ORF">MNBD_GAMMA09-3535</name>
</gene>
<accession>A0A3B0XIV9</accession>
<protein>
    <submittedName>
        <fullName evidence="1">Uncharacterized protein</fullName>
    </submittedName>
</protein>
<organism evidence="1">
    <name type="scientific">hydrothermal vent metagenome</name>
    <dbReference type="NCBI Taxonomy" id="652676"/>
    <lineage>
        <taxon>unclassified sequences</taxon>
        <taxon>metagenomes</taxon>
        <taxon>ecological metagenomes</taxon>
    </lineage>
</organism>
<sequence>MNNFKHHLWILCLGVAVANPALSNNDSVILADFESGSIRIVNPKATTPTTRFLFNQYEGDPTQGPDIGSETVTNEDSLSGNYSLKITIDSGDITSGSIYTQFYPKVSSLVWENMSTQIETGTWTKDKYNRMRFWMKLPPGMAFAPPGQTNLHFGTYVRASNGDKSSAESGGNHFYHYFNVESTGVWHQFIIDTHPTHARGNSGGTEEGNREYPTGEAGYNYFDALTRFYVDARNGLPNYPAYYYLDKFEFYEETNLENIDQIYSLNAVYEPNKNKLTVGWNRDKNENSVKHEVKYSFTDIHSTGWDAATSAPNGIITPPGWQGYNRMRWSTSSIDLTGKVSIYIGIKPENSSLFRQIKIPVTGVTGTTPKPPSMLNIQ</sequence>